<evidence type="ECO:0000313" key="2">
    <source>
        <dbReference type="EMBL" id="TKR75818.1"/>
    </source>
</evidence>
<comment type="caution">
    <text evidence="2">The sequence shown here is derived from an EMBL/GenBank/DDBJ whole genome shotgun (WGS) entry which is preliminary data.</text>
</comment>
<accession>A0A4U5N0P8</accession>
<gene>
    <name evidence="2" type="ORF">L596_017057</name>
</gene>
<reference evidence="2 3" key="2">
    <citation type="journal article" date="2019" name="G3 (Bethesda)">
        <title>Hybrid Assembly of the Genome of the Entomopathogenic Nematode Steinernema carpocapsae Identifies the X-Chromosome.</title>
        <authorList>
            <person name="Serra L."/>
            <person name="Macchietto M."/>
            <person name="Macias-Munoz A."/>
            <person name="McGill C.J."/>
            <person name="Rodriguez I.M."/>
            <person name="Rodriguez B."/>
            <person name="Murad R."/>
            <person name="Mortazavi A."/>
        </authorList>
    </citation>
    <scope>NUCLEOTIDE SEQUENCE [LARGE SCALE GENOMIC DNA]</scope>
    <source>
        <strain evidence="2 3">ALL</strain>
    </source>
</reference>
<evidence type="ECO:0000313" key="3">
    <source>
        <dbReference type="Proteomes" id="UP000298663"/>
    </source>
</evidence>
<proteinExistence type="predicted"/>
<sequence>MQLSSSPALALESEVGAPRTQQYSSRVPHPAITTASTALCCSHAAVRSSIRSSFALSTVTLISCGRELLSDRRSIFFFNQLTPRDWSFDLI</sequence>
<name>A0A4U5N0P8_STECR</name>
<protein>
    <submittedName>
        <fullName evidence="2">Uncharacterized protein</fullName>
    </submittedName>
</protein>
<organism evidence="2 3">
    <name type="scientific">Steinernema carpocapsae</name>
    <name type="common">Entomopathogenic nematode</name>
    <dbReference type="NCBI Taxonomy" id="34508"/>
    <lineage>
        <taxon>Eukaryota</taxon>
        <taxon>Metazoa</taxon>
        <taxon>Ecdysozoa</taxon>
        <taxon>Nematoda</taxon>
        <taxon>Chromadorea</taxon>
        <taxon>Rhabditida</taxon>
        <taxon>Tylenchina</taxon>
        <taxon>Panagrolaimomorpha</taxon>
        <taxon>Strongyloidoidea</taxon>
        <taxon>Steinernematidae</taxon>
        <taxon>Steinernema</taxon>
    </lineage>
</organism>
<dbReference type="Proteomes" id="UP000298663">
    <property type="component" value="Unassembled WGS sequence"/>
</dbReference>
<dbReference type="EMBL" id="AZBU02000005">
    <property type="protein sequence ID" value="TKR75818.1"/>
    <property type="molecule type" value="Genomic_DNA"/>
</dbReference>
<feature type="region of interest" description="Disordered" evidence="1">
    <location>
        <begin position="1"/>
        <end position="24"/>
    </location>
</feature>
<reference evidence="2 3" key="1">
    <citation type="journal article" date="2015" name="Genome Biol.">
        <title>Comparative genomics of Steinernema reveals deeply conserved gene regulatory networks.</title>
        <authorList>
            <person name="Dillman A.R."/>
            <person name="Macchietto M."/>
            <person name="Porter C.F."/>
            <person name="Rogers A."/>
            <person name="Williams B."/>
            <person name="Antoshechkin I."/>
            <person name="Lee M.M."/>
            <person name="Goodwin Z."/>
            <person name="Lu X."/>
            <person name="Lewis E.E."/>
            <person name="Goodrich-Blair H."/>
            <person name="Stock S.P."/>
            <person name="Adams B.J."/>
            <person name="Sternberg P.W."/>
            <person name="Mortazavi A."/>
        </authorList>
    </citation>
    <scope>NUCLEOTIDE SEQUENCE [LARGE SCALE GENOMIC DNA]</scope>
    <source>
        <strain evidence="2 3">ALL</strain>
    </source>
</reference>
<dbReference type="AlphaFoldDB" id="A0A4U5N0P8"/>
<keyword evidence="3" id="KW-1185">Reference proteome</keyword>
<evidence type="ECO:0000256" key="1">
    <source>
        <dbReference type="SAM" id="MobiDB-lite"/>
    </source>
</evidence>
<feature type="compositionally biased region" description="Low complexity" evidence="1">
    <location>
        <begin position="1"/>
        <end position="14"/>
    </location>
</feature>